<dbReference type="EMBL" id="FNRK01000002">
    <property type="protein sequence ID" value="SDZ98533.1"/>
    <property type="molecule type" value="Genomic_DNA"/>
</dbReference>
<proteinExistence type="inferred from homology"/>
<dbReference type="STRING" id="81409.SAMN04515656_10255"/>
<dbReference type="SUPFAM" id="SSF53223">
    <property type="entry name" value="Aminoacid dehydrogenase-like, N-terminal domain"/>
    <property type="match status" value="1"/>
</dbReference>
<accession>A0A1H3XGR3</accession>
<gene>
    <name evidence="11" type="primary">folD</name>
    <name evidence="14" type="ORF">SAMN04515656_10255</name>
</gene>
<dbReference type="EC" id="1.5.1.5" evidence="11"/>
<evidence type="ECO:0000313" key="15">
    <source>
        <dbReference type="Proteomes" id="UP000199394"/>
    </source>
</evidence>
<dbReference type="GO" id="GO:0006164">
    <property type="term" value="P:purine nucleotide biosynthetic process"/>
    <property type="evidence" value="ECO:0007669"/>
    <property type="project" value="UniProtKB-KW"/>
</dbReference>
<evidence type="ECO:0000313" key="14">
    <source>
        <dbReference type="EMBL" id="SDZ98533.1"/>
    </source>
</evidence>
<dbReference type="GO" id="GO:0009086">
    <property type="term" value="P:methionine biosynthetic process"/>
    <property type="evidence" value="ECO:0007669"/>
    <property type="project" value="UniProtKB-KW"/>
</dbReference>
<reference evidence="14 15" key="1">
    <citation type="submission" date="2016-10" db="EMBL/GenBank/DDBJ databases">
        <authorList>
            <person name="de Groot N.N."/>
        </authorList>
    </citation>
    <scope>NUCLEOTIDE SEQUENCE [LARGE SCALE GENOMIC DNA]</scope>
    <source>
        <strain evidence="14 15">SR12</strain>
    </source>
</reference>
<comment type="catalytic activity">
    <reaction evidence="11">
        <text>(6R)-5,10-methylene-5,6,7,8-tetrahydrofolate + NADP(+) = (6R)-5,10-methenyltetrahydrofolate + NADPH</text>
        <dbReference type="Rhea" id="RHEA:22812"/>
        <dbReference type="ChEBI" id="CHEBI:15636"/>
        <dbReference type="ChEBI" id="CHEBI:57455"/>
        <dbReference type="ChEBI" id="CHEBI:57783"/>
        <dbReference type="ChEBI" id="CHEBI:58349"/>
        <dbReference type="EC" id="1.5.1.5"/>
    </reaction>
</comment>
<dbReference type="Gene3D" id="3.40.50.720">
    <property type="entry name" value="NAD(P)-binding Rossmann-like Domain"/>
    <property type="match status" value="1"/>
</dbReference>
<comment type="similarity">
    <text evidence="11">Belongs to the tetrahydrofolate dehydrogenase/cyclohydrolase family.</text>
</comment>
<comment type="catalytic activity">
    <reaction evidence="11">
        <text>(6R)-5,10-methenyltetrahydrofolate + H2O = (6R)-10-formyltetrahydrofolate + H(+)</text>
        <dbReference type="Rhea" id="RHEA:23700"/>
        <dbReference type="ChEBI" id="CHEBI:15377"/>
        <dbReference type="ChEBI" id="CHEBI:15378"/>
        <dbReference type="ChEBI" id="CHEBI:57455"/>
        <dbReference type="ChEBI" id="CHEBI:195366"/>
        <dbReference type="EC" id="3.5.4.9"/>
    </reaction>
</comment>
<dbReference type="GO" id="GO:0005829">
    <property type="term" value="C:cytosol"/>
    <property type="evidence" value="ECO:0007669"/>
    <property type="project" value="TreeGrafter"/>
</dbReference>
<dbReference type="HAMAP" id="MF_01576">
    <property type="entry name" value="THF_DHG_CYH"/>
    <property type="match status" value="1"/>
</dbReference>
<dbReference type="AlphaFoldDB" id="A0A1H3XGR3"/>
<evidence type="ECO:0000256" key="11">
    <source>
        <dbReference type="HAMAP-Rule" id="MF_01576"/>
    </source>
</evidence>
<dbReference type="GO" id="GO:0004477">
    <property type="term" value="F:methenyltetrahydrofolate cyclohydrolase activity"/>
    <property type="evidence" value="ECO:0007669"/>
    <property type="project" value="UniProtKB-UniRule"/>
</dbReference>
<evidence type="ECO:0000256" key="10">
    <source>
        <dbReference type="ARBA" id="ARBA00023268"/>
    </source>
</evidence>
<dbReference type="Pfam" id="PF02882">
    <property type="entry name" value="THF_DHG_CYH_C"/>
    <property type="match status" value="1"/>
</dbReference>
<comment type="function">
    <text evidence="11">Catalyzes the oxidation of 5,10-methylenetetrahydrofolate to 5,10-methenyltetrahydrofolate and then the hydrolysis of 5,10-methenyltetrahydrofolate to 10-formyltetrahydrofolate.</text>
</comment>
<dbReference type="PANTHER" id="PTHR48099">
    <property type="entry name" value="C-1-TETRAHYDROFOLATE SYNTHASE, CYTOPLASMIC-RELATED"/>
    <property type="match status" value="1"/>
</dbReference>
<name>A0A1H3XGR3_9FIRM</name>
<keyword evidence="9 11" id="KW-0486">Methionine biosynthesis</keyword>
<dbReference type="InterPro" id="IPR046346">
    <property type="entry name" value="Aminoacid_DH-like_N_sf"/>
</dbReference>
<dbReference type="SUPFAM" id="SSF51735">
    <property type="entry name" value="NAD(P)-binding Rossmann-fold domains"/>
    <property type="match status" value="1"/>
</dbReference>
<organism evidence="14 15">
    <name type="scientific">Eubacterium aggregans</name>
    <dbReference type="NCBI Taxonomy" id="81409"/>
    <lineage>
        <taxon>Bacteria</taxon>
        <taxon>Bacillati</taxon>
        <taxon>Bacillota</taxon>
        <taxon>Clostridia</taxon>
        <taxon>Eubacteriales</taxon>
        <taxon>Eubacteriaceae</taxon>
        <taxon>Eubacterium</taxon>
    </lineage>
</organism>
<protein>
    <recommendedName>
        <fullName evidence="11">Bifunctional protein FolD</fullName>
    </recommendedName>
    <domain>
        <recommendedName>
            <fullName evidence="11">Methylenetetrahydrofolate dehydrogenase</fullName>
            <ecNumber evidence="11">1.5.1.5</ecNumber>
        </recommendedName>
    </domain>
    <domain>
        <recommendedName>
            <fullName evidence="11">Methenyltetrahydrofolate cyclohydrolase</fullName>
            <ecNumber evidence="11">3.5.4.9</ecNumber>
        </recommendedName>
    </domain>
</protein>
<evidence type="ECO:0000256" key="7">
    <source>
        <dbReference type="ARBA" id="ARBA00023002"/>
    </source>
</evidence>
<dbReference type="UniPathway" id="UPA00193"/>
<comment type="subunit">
    <text evidence="11">Homodimer.</text>
</comment>
<keyword evidence="10 11" id="KW-0511">Multifunctional enzyme</keyword>
<dbReference type="OrthoDB" id="9803580at2"/>
<keyword evidence="4 11" id="KW-0658">Purine biosynthesis</keyword>
<dbReference type="GO" id="GO:0000105">
    <property type="term" value="P:L-histidine biosynthetic process"/>
    <property type="evidence" value="ECO:0007669"/>
    <property type="project" value="UniProtKB-KW"/>
</dbReference>
<dbReference type="InterPro" id="IPR020630">
    <property type="entry name" value="THF_DH/CycHdrlase_cat_dom"/>
</dbReference>
<evidence type="ECO:0000256" key="8">
    <source>
        <dbReference type="ARBA" id="ARBA00023102"/>
    </source>
</evidence>
<keyword evidence="5 11" id="KW-0378">Hydrolase</keyword>
<keyword evidence="7 11" id="KW-0560">Oxidoreductase</keyword>
<keyword evidence="3 11" id="KW-0028">Amino-acid biosynthesis</keyword>
<evidence type="ECO:0000259" key="13">
    <source>
        <dbReference type="Pfam" id="PF02882"/>
    </source>
</evidence>
<dbReference type="Pfam" id="PF00763">
    <property type="entry name" value="THF_DHG_CYH"/>
    <property type="match status" value="1"/>
</dbReference>
<evidence type="ECO:0000256" key="1">
    <source>
        <dbReference type="ARBA" id="ARBA00004777"/>
    </source>
</evidence>
<feature type="domain" description="Tetrahydrofolate dehydrogenase/cyclohydrolase catalytic" evidence="12">
    <location>
        <begin position="6"/>
        <end position="120"/>
    </location>
</feature>
<dbReference type="InterPro" id="IPR020631">
    <property type="entry name" value="THF_DH/CycHdrlase_NAD-bd_dom"/>
</dbReference>
<keyword evidence="15" id="KW-1185">Reference proteome</keyword>
<keyword evidence="6 11" id="KW-0521">NADP</keyword>
<evidence type="ECO:0000259" key="12">
    <source>
        <dbReference type="Pfam" id="PF00763"/>
    </source>
</evidence>
<keyword evidence="8 11" id="KW-0368">Histidine biosynthesis</keyword>
<dbReference type="PRINTS" id="PR00085">
    <property type="entry name" value="THFDHDRGNASE"/>
</dbReference>
<evidence type="ECO:0000256" key="4">
    <source>
        <dbReference type="ARBA" id="ARBA00022755"/>
    </source>
</evidence>
<dbReference type="RefSeq" id="WP_090304371.1">
    <property type="nucleotide sequence ID" value="NZ_FNRK01000002.1"/>
</dbReference>
<dbReference type="EC" id="3.5.4.9" evidence="11"/>
<evidence type="ECO:0000256" key="5">
    <source>
        <dbReference type="ARBA" id="ARBA00022801"/>
    </source>
</evidence>
<dbReference type="Proteomes" id="UP000199394">
    <property type="component" value="Unassembled WGS sequence"/>
</dbReference>
<keyword evidence="2 11" id="KW-0554">One-carbon metabolism</keyword>
<evidence type="ECO:0000256" key="9">
    <source>
        <dbReference type="ARBA" id="ARBA00023167"/>
    </source>
</evidence>
<comment type="pathway">
    <text evidence="1 11">One-carbon metabolism; tetrahydrofolate interconversion.</text>
</comment>
<dbReference type="InterPro" id="IPR000672">
    <property type="entry name" value="THF_DH/CycHdrlase"/>
</dbReference>
<sequence>MSAQLLSGKEVSESMLAKVLEDANALIAKGIQPKLAIMRVGADPGSISYEKSIIKRMAKSNIEVESVEFPETVSHSDFVAKLKTLNDDADIHSILIFKPLPEQLDEEEIKYILSPEKDPDALNPTNLGKLMIADEAGFFPCTAEGVMELLAHYDIPVKGKDVVIINNSNVLGKPLAIMLTNEFATVTMCHVFTKDTAAYTKNADIVVTAAGIYGLVKPDMLSEDCILIDVAMSQMKDDKGEFVLNDEGKKVRAGDAHVDCLEKVAQITSATPGCGGGTGPITTALLAQHVIKACKQQNA</sequence>
<evidence type="ECO:0000256" key="3">
    <source>
        <dbReference type="ARBA" id="ARBA00022605"/>
    </source>
</evidence>
<dbReference type="GO" id="GO:0035999">
    <property type="term" value="P:tetrahydrofolate interconversion"/>
    <property type="evidence" value="ECO:0007669"/>
    <property type="project" value="UniProtKB-UniRule"/>
</dbReference>
<dbReference type="InterPro" id="IPR036291">
    <property type="entry name" value="NAD(P)-bd_dom_sf"/>
</dbReference>
<feature type="binding site" evidence="11">
    <location>
        <begin position="166"/>
        <end position="168"/>
    </location>
    <ligand>
        <name>NADP(+)</name>
        <dbReference type="ChEBI" id="CHEBI:58349"/>
    </ligand>
</feature>
<dbReference type="GO" id="GO:0004488">
    <property type="term" value="F:methylenetetrahydrofolate dehydrogenase (NADP+) activity"/>
    <property type="evidence" value="ECO:0007669"/>
    <property type="project" value="UniProtKB-UniRule"/>
</dbReference>
<feature type="domain" description="Tetrahydrofolate dehydrogenase/cyclohydrolase NAD(P)-binding" evidence="13">
    <location>
        <begin position="140"/>
        <end position="297"/>
    </location>
</feature>
<dbReference type="Gene3D" id="3.40.50.10860">
    <property type="entry name" value="Leucine Dehydrogenase, chain A, domain 1"/>
    <property type="match status" value="1"/>
</dbReference>
<evidence type="ECO:0000256" key="2">
    <source>
        <dbReference type="ARBA" id="ARBA00022563"/>
    </source>
</evidence>
<comment type="caution">
    <text evidence="11">Lacks conserved residue(s) required for the propagation of feature annotation.</text>
</comment>
<dbReference type="PANTHER" id="PTHR48099:SF5">
    <property type="entry name" value="C-1-TETRAHYDROFOLATE SYNTHASE, CYTOPLASMIC"/>
    <property type="match status" value="1"/>
</dbReference>
<evidence type="ECO:0000256" key="6">
    <source>
        <dbReference type="ARBA" id="ARBA00022857"/>
    </source>
</evidence>